<proteinExistence type="predicted"/>
<comment type="caution">
    <text evidence="1">The sequence shown here is derived from an EMBL/GenBank/DDBJ whole genome shotgun (WGS) entry which is preliminary data.</text>
</comment>
<dbReference type="RefSeq" id="XP_056767955.1">
    <property type="nucleotide sequence ID" value="XM_056907228.1"/>
</dbReference>
<dbReference type="AlphaFoldDB" id="A0AAD6CBD5"/>
<dbReference type="GeneID" id="81597471"/>
<dbReference type="Proteomes" id="UP001213681">
    <property type="component" value="Unassembled WGS sequence"/>
</dbReference>
<evidence type="ECO:0000313" key="1">
    <source>
        <dbReference type="EMBL" id="KAJ5455582.1"/>
    </source>
</evidence>
<gene>
    <name evidence="1" type="ORF">N7458_003846</name>
</gene>
<reference evidence="1" key="2">
    <citation type="journal article" date="2023" name="IMA Fungus">
        <title>Comparative genomic study of the Penicillium genus elucidates a diverse pangenome and 15 lateral gene transfer events.</title>
        <authorList>
            <person name="Petersen C."/>
            <person name="Sorensen T."/>
            <person name="Nielsen M.R."/>
            <person name="Sondergaard T.E."/>
            <person name="Sorensen J.L."/>
            <person name="Fitzpatrick D.A."/>
            <person name="Frisvad J.C."/>
            <person name="Nielsen K.L."/>
        </authorList>
    </citation>
    <scope>NUCLEOTIDE SEQUENCE</scope>
    <source>
        <strain evidence="1">IBT 16125</strain>
    </source>
</reference>
<dbReference type="EMBL" id="JAPVEA010000004">
    <property type="protein sequence ID" value="KAJ5455582.1"/>
    <property type="molecule type" value="Genomic_DNA"/>
</dbReference>
<reference evidence="1" key="1">
    <citation type="submission" date="2022-12" db="EMBL/GenBank/DDBJ databases">
        <authorList>
            <person name="Petersen C."/>
        </authorList>
    </citation>
    <scope>NUCLEOTIDE SEQUENCE</scope>
    <source>
        <strain evidence="1">IBT 16125</strain>
    </source>
</reference>
<name>A0AAD6CBD5_9EURO</name>
<evidence type="ECO:0000313" key="2">
    <source>
        <dbReference type="Proteomes" id="UP001213681"/>
    </source>
</evidence>
<sequence length="79" mass="8506">MNNCNPQISWLSLGAMGWYTNPPHPTNHRVIGASTRGAPPSAPWEQITRRQAGGAIPLKARPGSVAVVLRKIKPRASLV</sequence>
<organism evidence="1 2">
    <name type="scientific">Penicillium daleae</name>
    <dbReference type="NCBI Taxonomy" id="63821"/>
    <lineage>
        <taxon>Eukaryota</taxon>
        <taxon>Fungi</taxon>
        <taxon>Dikarya</taxon>
        <taxon>Ascomycota</taxon>
        <taxon>Pezizomycotina</taxon>
        <taxon>Eurotiomycetes</taxon>
        <taxon>Eurotiomycetidae</taxon>
        <taxon>Eurotiales</taxon>
        <taxon>Aspergillaceae</taxon>
        <taxon>Penicillium</taxon>
    </lineage>
</organism>
<accession>A0AAD6CBD5</accession>
<protein>
    <submittedName>
        <fullName evidence="1">Uncharacterized protein</fullName>
    </submittedName>
</protein>
<keyword evidence="2" id="KW-1185">Reference proteome</keyword>